<gene>
    <name evidence="3" type="ORF">ON753_16710</name>
</gene>
<protein>
    <submittedName>
        <fullName evidence="3">Quinoprotein relay system zinc metallohydrolase 2</fullName>
    </submittedName>
</protein>
<dbReference type="InterPro" id="IPR030829">
    <property type="entry name" value="SoxH-rel_PQQ_2"/>
</dbReference>
<dbReference type="InterPro" id="IPR036866">
    <property type="entry name" value="RibonucZ/Hydroxyglut_hydro"/>
</dbReference>
<dbReference type="PANTHER" id="PTHR42951:SF4">
    <property type="entry name" value="ACYL-COENZYME A THIOESTERASE MBLAC2"/>
    <property type="match status" value="1"/>
</dbReference>
<dbReference type="InterPro" id="IPR050855">
    <property type="entry name" value="NDM-1-like"/>
</dbReference>
<evidence type="ECO:0000313" key="3">
    <source>
        <dbReference type="EMBL" id="MCX2723997.1"/>
    </source>
</evidence>
<keyword evidence="4" id="KW-1185">Reference proteome</keyword>
<dbReference type="PANTHER" id="PTHR42951">
    <property type="entry name" value="METALLO-BETA-LACTAMASE DOMAIN-CONTAINING"/>
    <property type="match status" value="1"/>
</dbReference>
<dbReference type="SMART" id="SM00849">
    <property type="entry name" value="Lactamase_B"/>
    <property type="match status" value="1"/>
</dbReference>
<dbReference type="Proteomes" id="UP001300261">
    <property type="component" value="Unassembled WGS sequence"/>
</dbReference>
<dbReference type="InterPro" id="IPR001279">
    <property type="entry name" value="Metallo-B-lactamas"/>
</dbReference>
<name>A0ABT3R4S2_9HYPH</name>
<comment type="similarity">
    <text evidence="1">Belongs to the metallo-beta-lactamase superfamily. Class-B beta-lactamase family.</text>
</comment>
<proteinExistence type="inferred from homology"/>
<dbReference type="RefSeq" id="WP_265963746.1">
    <property type="nucleotide sequence ID" value="NZ_JAPEVI010000003.1"/>
</dbReference>
<dbReference type="EMBL" id="JAPEVI010000003">
    <property type="protein sequence ID" value="MCX2723997.1"/>
    <property type="molecule type" value="Genomic_DNA"/>
</dbReference>
<feature type="domain" description="Metallo-beta-lactamase" evidence="2">
    <location>
        <begin position="97"/>
        <end position="281"/>
    </location>
</feature>
<dbReference type="Gene3D" id="3.60.15.10">
    <property type="entry name" value="Ribonuclease Z/Hydroxyacylglutathione hydrolase-like"/>
    <property type="match status" value="1"/>
</dbReference>
<dbReference type="CDD" id="cd16282">
    <property type="entry name" value="metallo-hydrolase-like_MBL-fold"/>
    <property type="match status" value="1"/>
</dbReference>
<comment type="caution">
    <text evidence="3">The sequence shown here is derived from an EMBL/GenBank/DDBJ whole genome shotgun (WGS) entry which is preliminary data.</text>
</comment>
<evidence type="ECO:0000256" key="1">
    <source>
        <dbReference type="ARBA" id="ARBA00005250"/>
    </source>
</evidence>
<dbReference type="Pfam" id="PF00753">
    <property type="entry name" value="Lactamase_B"/>
    <property type="match status" value="1"/>
</dbReference>
<sequence length="352" mass="37578">MFEAFVTLCMLAGAPENGGGDPPCRMMLLPGYSAENRTTCEAAVEARPPAWLSVEGTGEISCQARPGSTLSFSEIAPGVFVHRGAIAEPDPENGGDAANIGFVIGERSIAAIDAGGSRRVGEELYLAIRARSPLPVSQLILTHMHPDHVFGAEVLREAGAEIVGHSAFPRAISERAKDYEDRLGQLIGLPGFIGSRIIGPDRTVSGPETIDLGGRELVIEPRPTAHTATDLTVLDKATGTLFLGDLLFDTHTPTLDGSLRGWIEVMSALKDDPAQRVVPGHGGPMLPWPEAIAPQMRYLEVLAADTRAALHDGLSLGEATDVIGRSEAGKWQLFELYNPRNATAAYTELEWE</sequence>
<dbReference type="SUPFAM" id="SSF56281">
    <property type="entry name" value="Metallo-hydrolase/oxidoreductase"/>
    <property type="match status" value="1"/>
</dbReference>
<dbReference type="NCBIfam" id="TIGR04559">
    <property type="entry name" value="SoxH_rel_PQQ_2"/>
    <property type="match status" value="1"/>
</dbReference>
<accession>A0ABT3R4S2</accession>
<evidence type="ECO:0000313" key="4">
    <source>
        <dbReference type="Proteomes" id="UP001300261"/>
    </source>
</evidence>
<evidence type="ECO:0000259" key="2">
    <source>
        <dbReference type="SMART" id="SM00849"/>
    </source>
</evidence>
<reference evidence="3 4" key="1">
    <citation type="journal article" date="2016" name="Int. J. Syst. Evol. Microbiol.">
        <title>Labrenzia salina sp. nov., isolated from the rhizosphere of the halophyte Arthrocnemum macrostachyum.</title>
        <authorList>
            <person name="Camacho M."/>
            <person name="Redondo-Gomez S."/>
            <person name="Rodriguez-Llorente I."/>
            <person name="Rohde M."/>
            <person name="Sproer C."/>
            <person name="Schumann P."/>
            <person name="Klenk H.P."/>
            <person name="Montero-Calasanz M.D.C."/>
        </authorList>
    </citation>
    <scope>NUCLEOTIDE SEQUENCE [LARGE SCALE GENOMIC DNA]</scope>
    <source>
        <strain evidence="3 4">DSM 29163</strain>
    </source>
</reference>
<organism evidence="3 4">
    <name type="scientific">Roseibium salinum</name>
    <dbReference type="NCBI Taxonomy" id="1604349"/>
    <lineage>
        <taxon>Bacteria</taxon>
        <taxon>Pseudomonadati</taxon>
        <taxon>Pseudomonadota</taxon>
        <taxon>Alphaproteobacteria</taxon>
        <taxon>Hyphomicrobiales</taxon>
        <taxon>Stappiaceae</taxon>
        <taxon>Roseibium</taxon>
    </lineage>
</organism>